<keyword evidence="3" id="KW-1185">Reference proteome</keyword>
<feature type="domain" description="Nudix hydrolase" evidence="1">
    <location>
        <begin position="28"/>
        <end position="166"/>
    </location>
</feature>
<proteinExistence type="predicted"/>
<name>A0ABR2KXD6_9EUKA</name>
<dbReference type="EMBL" id="JAPFFF010000003">
    <property type="protein sequence ID" value="KAK8895396.1"/>
    <property type="molecule type" value="Genomic_DNA"/>
</dbReference>
<accession>A0ABR2KXD6</accession>
<dbReference type="Pfam" id="PF00293">
    <property type="entry name" value="NUDIX"/>
    <property type="match status" value="1"/>
</dbReference>
<reference evidence="2 3" key="1">
    <citation type="submission" date="2024-04" db="EMBL/GenBank/DDBJ databases">
        <title>Tritrichomonas musculus Genome.</title>
        <authorList>
            <person name="Alves-Ferreira E."/>
            <person name="Grigg M."/>
            <person name="Lorenzi H."/>
            <person name="Galac M."/>
        </authorList>
    </citation>
    <scope>NUCLEOTIDE SEQUENCE [LARGE SCALE GENOMIC DNA]</scope>
    <source>
        <strain evidence="2 3">EAF2021</strain>
    </source>
</reference>
<evidence type="ECO:0000313" key="2">
    <source>
        <dbReference type="EMBL" id="KAK8895396.1"/>
    </source>
</evidence>
<dbReference type="SUPFAM" id="SSF55811">
    <property type="entry name" value="Nudix"/>
    <property type="match status" value="1"/>
</dbReference>
<dbReference type="InterPro" id="IPR015797">
    <property type="entry name" value="NUDIX_hydrolase-like_dom_sf"/>
</dbReference>
<gene>
    <name evidence="2" type="ORF">M9Y10_023859</name>
</gene>
<dbReference type="PROSITE" id="PS51462">
    <property type="entry name" value="NUDIX"/>
    <property type="match status" value="1"/>
</dbReference>
<organism evidence="2 3">
    <name type="scientific">Tritrichomonas musculus</name>
    <dbReference type="NCBI Taxonomy" id="1915356"/>
    <lineage>
        <taxon>Eukaryota</taxon>
        <taxon>Metamonada</taxon>
        <taxon>Parabasalia</taxon>
        <taxon>Tritrichomonadida</taxon>
        <taxon>Tritrichomonadidae</taxon>
        <taxon>Tritrichomonas</taxon>
    </lineage>
</organism>
<dbReference type="Gene3D" id="3.90.79.10">
    <property type="entry name" value="Nucleoside Triphosphate Pyrophosphohydrolase"/>
    <property type="match status" value="1"/>
</dbReference>
<dbReference type="PANTHER" id="PTHR10885:SF20">
    <property type="entry name" value="NUDIX HYDROLASE DOMAIN-CONTAINING PROTEIN"/>
    <property type="match status" value="1"/>
</dbReference>
<evidence type="ECO:0000313" key="3">
    <source>
        <dbReference type="Proteomes" id="UP001470230"/>
    </source>
</evidence>
<protein>
    <recommendedName>
        <fullName evidence="1">Nudix hydrolase domain-containing protein</fullName>
    </recommendedName>
</protein>
<sequence length="183" mass="21452">MEYFDVLNEKGEKIGITKLRNEVHRDGDWHRTVHIWVFNNNGEVLLQRRSQDKDSNPNKLDISCGGHLSAGDDSISGGIRELKEELGIDATPSDFKFITTIKKSTKYSETYINREFADMFILHTNKTIDELKFQEEEISEIMFVPYNKFKEMVKNKQPDLLLHDEEYEILFQICDKELDNKKC</sequence>
<evidence type="ECO:0000259" key="1">
    <source>
        <dbReference type="PROSITE" id="PS51462"/>
    </source>
</evidence>
<dbReference type="PANTHER" id="PTHR10885">
    <property type="entry name" value="ISOPENTENYL-DIPHOSPHATE DELTA-ISOMERASE"/>
    <property type="match status" value="1"/>
</dbReference>
<dbReference type="InterPro" id="IPR000086">
    <property type="entry name" value="NUDIX_hydrolase_dom"/>
</dbReference>
<dbReference type="CDD" id="cd04692">
    <property type="entry name" value="NUDIX_Hydrolase"/>
    <property type="match status" value="1"/>
</dbReference>
<comment type="caution">
    <text evidence="2">The sequence shown here is derived from an EMBL/GenBank/DDBJ whole genome shotgun (WGS) entry which is preliminary data.</text>
</comment>
<dbReference type="Proteomes" id="UP001470230">
    <property type="component" value="Unassembled WGS sequence"/>
</dbReference>